<organism evidence="1">
    <name type="scientific">marine metagenome</name>
    <dbReference type="NCBI Taxonomy" id="408172"/>
    <lineage>
        <taxon>unclassified sequences</taxon>
        <taxon>metagenomes</taxon>
        <taxon>ecological metagenomes</taxon>
    </lineage>
</organism>
<dbReference type="AlphaFoldDB" id="A0A383E8Y8"/>
<reference evidence="1" key="1">
    <citation type="submission" date="2018-05" db="EMBL/GenBank/DDBJ databases">
        <authorList>
            <person name="Lanie J.A."/>
            <person name="Ng W.-L."/>
            <person name="Kazmierczak K.M."/>
            <person name="Andrzejewski T.M."/>
            <person name="Davidsen T.M."/>
            <person name="Wayne K.J."/>
            <person name="Tettelin H."/>
            <person name="Glass J.I."/>
            <person name="Rusch D."/>
            <person name="Podicherti R."/>
            <person name="Tsui H.-C.T."/>
            <person name="Winkler M.E."/>
        </authorList>
    </citation>
    <scope>NUCLEOTIDE SEQUENCE</scope>
</reference>
<sequence>SNAKPNTSKPGPKFAVDDGARTLTLVIINLQPRSSEYPF</sequence>
<dbReference type="EMBL" id="UINC01223820">
    <property type="protein sequence ID" value="SVE53171.1"/>
    <property type="molecule type" value="Genomic_DNA"/>
</dbReference>
<accession>A0A383E8Y8</accession>
<evidence type="ECO:0000313" key="1">
    <source>
        <dbReference type="EMBL" id="SVE53171.1"/>
    </source>
</evidence>
<gene>
    <name evidence="1" type="ORF">METZ01_LOCUS506025</name>
</gene>
<name>A0A383E8Y8_9ZZZZ</name>
<feature type="non-terminal residue" evidence="1">
    <location>
        <position position="1"/>
    </location>
</feature>
<proteinExistence type="predicted"/>
<protein>
    <submittedName>
        <fullName evidence="1">Uncharacterized protein</fullName>
    </submittedName>
</protein>